<dbReference type="EMBL" id="JAWWNJ010000036">
    <property type="protein sequence ID" value="KAK7023009.1"/>
    <property type="molecule type" value="Genomic_DNA"/>
</dbReference>
<comment type="caution">
    <text evidence="1">The sequence shown here is derived from an EMBL/GenBank/DDBJ whole genome shotgun (WGS) entry which is preliminary data.</text>
</comment>
<feature type="non-terminal residue" evidence="1">
    <location>
        <position position="149"/>
    </location>
</feature>
<gene>
    <name evidence="1" type="ORF">R3P38DRAFT_2957066</name>
</gene>
<evidence type="ECO:0000313" key="1">
    <source>
        <dbReference type="EMBL" id="KAK7023009.1"/>
    </source>
</evidence>
<keyword evidence="2" id="KW-1185">Reference proteome</keyword>
<sequence>MPMTSSVFLGLELAVSQRIRVSIADDSLELVVFECVDFVTLRSQNIKRRAVVSRRLGFPTRRRWLQTPFSKKLERTYDLNRIKSIGGSAQYALLWTKSTTVPSQPSHSACYSGTFLVAPSSYRMSRRTPMPSPSKLCSATSTVRLCASV</sequence>
<organism evidence="1 2">
    <name type="scientific">Favolaschia claudopus</name>
    <dbReference type="NCBI Taxonomy" id="2862362"/>
    <lineage>
        <taxon>Eukaryota</taxon>
        <taxon>Fungi</taxon>
        <taxon>Dikarya</taxon>
        <taxon>Basidiomycota</taxon>
        <taxon>Agaricomycotina</taxon>
        <taxon>Agaricomycetes</taxon>
        <taxon>Agaricomycetidae</taxon>
        <taxon>Agaricales</taxon>
        <taxon>Marasmiineae</taxon>
        <taxon>Mycenaceae</taxon>
        <taxon>Favolaschia</taxon>
    </lineage>
</organism>
<accession>A0AAW0BAN9</accession>
<evidence type="ECO:0000313" key="2">
    <source>
        <dbReference type="Proteomes" id="UP001362999"/>
    </source>
</evidence>
<dbReference type="Proteomes" id="UP001362999">
    <property type="component" value="Unassembled WGS sequence"/>
</dbReference>
<dbReference type="AlphaFoldDB" id="A0AAW0BAN9"/>
<reference evidence="1 2" key="1">
    <citation type="journal article" date="2024" name="J Genomics">
        <title>Draft genome sequencing and assembly of Favolaschia claudopus CIRM-BRFM 2984 isolated from oak limbs.</title>
        <authorList>
            <person name="Navarro D."/>
            <person name="Drula E."/>
            <person name="Chaduli D."/>
            <person name="Cazenave R."/>
            <person name="Ahrendt S."/>
            <person name="Wang J."/>
            <person name="Lipzen A."/>
            <person name="Daum C."/>
            <person name="Barry K."/>
            <person name="Grigoriev I.V."/>
            <person name="Favel A."/>
            <person name="Rosso M.N."/>
            <person name="Martin F."/>
        </authorList>
    </citation>
    <scope>NUCLEOTIDE SEQUENCE [LARGE SCALE GENOMIC DNA]</scope>
    <source>
        <strain evidence="1 2">CIRM-BRFM 2984</strain>
    </source>
</reference>
<proteinExistence type="predicted"/>
<name>A0AAW0BAN9_9AGAR</name>
<protein>
    <submittedName>
        <fullName evidence="1">Uncharacterized protein</fullName>
    </submittedName>
</protein>